<keyword evidence="2" id="KW-1185">Reference proteome</keyword>
<organism evidence="1 2">
    <name type="scientific">Frankia canadensis</name>
    <dbReference type="NCBI Taxonomy" id="1836972"/>
    <lineage>
        <taxon>Bacteria</taxon>
        <taxon>Bacillati</taxon>
        <taxon>Actinomycetota</taxon>
        <taxon>Actinomycetes</taxon>
        <taxon>Frankiales</taxon>
        <taxon>Frankiaceae</taxon>
        <taxon>Frankia</taxon>
    </lineage>
</organism>
<gene>
    <name evidence="1" type="ORF">FRACA_140001</name>
</gene>
<protein>
    <submittedName>
        <fullName evidence="1">Uncharacterized protein</fullName>
    </submittedName>
</protein>
<name>A0A2I2KL50_9ACTN</name>
<reference evidence="1 2" key="1">
    <citation type="submission" date="2017-06" db="EMBL/GenBank/DDBJ databases">
        <authorList>
            <person name="Kim H.J."/>
            <person name="Triplett B.A."/>
        </authorList>
    </citation>
    <scope>NUCLEOTIDE SEQUENCE [LARGE SCALE GENOMIC DNA]</scope>
    <source>
        <strain evidence="1">FRACA_ARgP5</strain>
    </source>
</reference>
<dbReference type="AlphaFoldDB" id="A0A2I2KL50"/>
<evidence type="ECO:0000313" key="1">
    <source>
        <dbReference type="EMBL" id="SNQ46402.1"/>
    </source>
</evidence>
<dbReference type="Proteomes" id="UP000234331">
    <property type="component" value="Unassembled WGS sequence"/>
</dbReference>
<evidence type="ECO:0000313" key="2">
    <source>
        <dbReference type="Proteomes" id="UP000234331"/>
    </source>
</evidence>
<sequence>MLVVDGFVVSAAEQEQVFDVGGSSLFPADGVVGLEPSGALAAGVAAVSAVAEVDGVAEAVGGEASSSAEVQRVAVLVGVEVAEVGVAAEAFEDGGG</sequence>
<accession>A0A2I2KL50</accession>
<proteinExistence type="predicted"/>
<dbReference type="EMBL" id="FZMO01000046">
    <property type="protein sequence ID" value="SNQ46402.1"/>
    <property type="molecule type" value="Genomic_DNA"/>
</dbReference>